<proteinExistence type="inferred from homology"/>
<dbReference type="GO" id="GO:0055052">
    <property type="term" value="C:ATP-binding cassette (ABC) transporter complex, substrate-binding subunit-containing"/>
    <property type="evidence" value="ECO:0007669"/>
    <property type="project" value="TreeGrafter"/>
</dbReference>
<evidence type="ECO:0000256" key="2">
    <source>
        <dbReference type="ARBA" id="ARBA00022448"/>
    </source>
</evidence>
<protein>
    <submittedName>
        <fullName evidence="6">Maltose ABC transporter substrate-binding protein</fullName>
    </submittedName>
</protein>
<gene>
    <name evidence="6" type="ORF">EYE40_15330</name>
</gene>
<keyword evidence="3" id="KW-0762">Sugar transport</keyword>
<name>A0A4Q9GUP5_9MICO</name>
<dbReference type="PANTHER" id="PTHR30061">
    <property type="entry name" value="MALTOSE-BINDING PERIPLASMIC PROTEIN"/>
    <property type="match status" value="1"/>
</dbReference>
<comment type="similarity">
    <text evidence="1">Belongs to the bacterial solute-binding protein 1 family.</text>
</comment>
<reference evidence="7" key="1">
    <citation type="submission" date="2019-02" db="EMBL/GenBank/DDBJ databases">
        <title>Glaciihabitans arcticus sp. nov., a psychrotolerant bacterium isolated from polar soil.</title>
        <authorList>
            <person name="Dahal R.H."/>
        </authorList>
    </citation>
    <scope>NUCLEOTIDE SEQUENCE [LARGE SCALE GENOMIC DNA]</scope>
    <source>
        <strain evidence="7">RP-3-7</strain>
    </source>
</reference>
<dbReference type="InterPro" id="IPR006059">
    <property type="entry name" value="SBP"/>
</dbReference>
<dbReference type="InterPro" id="IPR006060">
    <property type="entry name" value="Maltose/Cyclodextrin-bd"/>
</dbReference>
<dbReference type="GO" id="GO:0015768">
    <property type="term" value="P:maltose transport"/>
    <property type="evidence" value="ECO:0007669"/>
    <property type="project" value="TreeGrafter"/>
</dbReference>
<dbReference type="RefSeq" id="WP_130983138.1">
    <property type="nucleotide sequence ID" value="NZ_SISG01000002.1"/>
</dbReference>
<dbReference type="GO" id="GO:0042956">
    <property type="term" value="P:maltodextrin transmembrane transport"/>
    <property type="evidence" value="ECO:0007669"/>
    <property type="project" value="TreeGrafter"/>
</dbReference>
<dbReference type="Proteomes" id="UP000294194">
    <property type="component" value="Unassembled WGS sequence"/>
</dbReference>
<keyword evidence="2" id="KW-0813">Transport</keyword>
<evidence type="ECO:0000313" key="7">
    <source>
        <dbReference type="Proteomes" id="UP000294194"/>
    </source>
</evidence>
<organism evidence="6 7">
    <name type="scientific">Glaciihabitans arcticus</name>
    <dbReference type="NCBI Taxonomy" id="2668039"/>
    <lineage>
        <taxon>Bacteria</taxon>
        <taxon>Bacillati</taxon>
        <taxon>Actinomycetota</taxon>
        <taxon>Actinomycetes</taxon>
        <taxon>Micrococcales</taxon>
        <taxon>Microbacteriaceae</taxon>
        <taxon>Glaciihabitans</taxon>
    </lineage>
</organism>
<feature type="signal peptide" evidence="5">
    <location>
        <begin position="1"/>
        <end position="18"/>
    </location>
</feature>
<dbReference type="Gene3D" id="3.40.190.10">
    <property type="entry name" value="Periplasmic binding protein-like II"/>
    <property type="match status" value="2"/>
</dbReference>
<evidence type="ECO:0000256" key="5">
    <source>
        <dbReference type="SAM" id="SignalP"/>
    </source>
</evidence>
<evidence type="ECO:0000256" key="4">
    <source>
        <dbReference type="ARBA" id="ARBA00022729"/>
    </source>
</evidence>
<evidence type="ECO:0000256" key="3">
    <source>
        <dbReference type="ARBA" id="ARBA00022597"/>
    </source>
</evidence>
<dbReference type="PRINTS" id="PR00181">
    <property type="entry name" value="MALTOSEBP"/>
</dbReference>
<dbReference type="EMBL" id="SISG01000002">
    <property type="protein sequence ID" value="TBN55567.1"/>
    <property type="molecule type" value="Genomic_DNA"/>
</dbReference>
<dbReference type="PANTHER" id="PTHR30061:SF50">
    <property type="entry name" value="MALTOSE_MALTODEXTRIN-BINDING PERIPLASMIC PROTEIN"/>
    <property type="match status" value="1"/>
</dbReference>
<evidence type="ECO:0000256" key="1">
    <source>
        <dbReference type="ARBA" id="ARBA00008520"/>
    </source>
</evidence>
<dbReference type="CDD" id="cd13586">
    <property type="entry name" value="PBP2_Maltose_binding_like"/>
    <property type="match status" value="1"/>
</dbReference>
<dbReference type="GO" id="GO:0015144">
    <property type="term" value="F:carbohydrate transmembrane transporter activity"/>
    <property type="evidence" value="ECO:0007669"/>
    <property type="project" value="InterPro"/>
</dbReference>
<comment type="caution">
    <text evidence="6">The sequence shown here is derived from an EMBL/GenBank/DDBJ whole genome shotgun (WGS) entry which is preliminary data.</text>
</comment>
<dbReference type="AlphaFoldDB" id="A0A4Q9GUP5"/>
<feature type="chain" id="PRO_5038333816" evidence="5">
    <location>
        <begin position="19"/>
        <end position="408"/>
    </location>
</feature>
<accession>A0A4Q9GUP5</accession>
<dbReference type="Pfam" id="PF13416">
    <property type="entry name" value="SBP_bac_8"/>
    <property type="match status" value="1"/>
</dbReference>
<dbReference type="SUPFAM" id="SSF53850">
    <property type="entry name" value="Periplasmic binding protein-like II"/>
    <property type="match status" value="1"/>
</dbReference>
<dbReference type="PROSITE" id="PS51257">
    <property type="entry name" value="PROKAR_LIPOPROTEIN"/>
    <property type="match status" value="1"/>
</dbReference>
<dbReference type="GO" id="GO:1901982">
    <property type="term" value="F:maltose binding"/>
    <property type="evidence" value="ECO:0007669"/>
    <property type="project" value="TreeGrafter"/>
</dbReference>
<sequence length="408" mass="42651">MKRAGIAAVFTIATLALAGCAGGGGNEGGEAGSTLTIWVDANRADALKDVIQTFEDDNGVTVKVVQKEFGDTLKEDFTKQVPTGKGPDVVVGAHDWLGSWVQNGVVAPLTVDNAADFQDVATQAMSYEGQQYGLPVSIENIALIRNTDLDPDPHDTFDEMIATGEDLVAAGTVEFPFIVQVGANADPYHMYPIQTSFGAPVFGTNADGSYNADDLQLANEGGDKFAAKLVEWGKSGVLNVSVDGDIAIENFVNKKSPYIITGPWNLPRIKEAGINYSIEAVPSAGGEPSQPFVGVQGFFVSAKTDNALLANKFVVEYLGSEEVQTSIFEKGGRAPALKTAFDAAQSNPDVAAFGEVGAAGVPQPSIPAMGQVWSDWGATEAALIAGSAGDPKAAWQKMADTIATKIKG</sequence>
<evidence type="ECO:0000313" key="6">
    <source>
        <dbReference type="EMBL" id="TBN55567.1"/>
    </source>
</evidence>
<keyword evidence="4 5" id="KW-0732">Signal</keyword>
<keyword evidence="7" id="KW-1185">Reference proteome</keyword>